<protein>
    <submittedName>
        <fullName evidence="3">Uncharacterized protein</fullName>
    </submittedName>
</protein>
<dbReference type="Gene3D" id="3.40.50.2000">
    <property type="entry name" value="Glycogen Phosphorylase B"/>
    <property type="match status" value="2"/>
</dbReference>
<dbReference type="GO" id="GO:0009244">
    <property type="term" value="P:lipopolysaccharide core region biosynthetic process"/>
    <property type="evidence" value="ECO:0007669"/>
    <property type="project" value="TreeGrafter"/>
</dbReference>
<dbReference type="PANTHER" id="PTHR30160:SF1">
    <property type="entry name" value="LIPOPOLYSACCHARIDE 1,2-N-ACETYLGLUCOSAMINETRANSFERASE-RELATED"/>
    <property type="match status" value="1"/>
</dbReference>
<evidence type="ECO:0000313" key="3">
    <source>
        <dbReference type="EMBL" id="SVA47135.1"/>
    </source>
</evidence>
<dbReference type="CDD" id="cd03789">
    <property type="entry name" value="GT9_LPS_heptosyltransferase"/>
    <property type="match status" value="1"/>
</dbReference>
<keyword evidence="1" id="KW-0328">Glycosyltransferase</keyword>
<dbReference type="GO" id="GO:0008713">
    <property type="term" value="F:ADP-heptose-lipopolysaccharide heptosyltransferase activity"/>
    <property type="evidence" value="ECO:0007669"/>
    <property type="project" value="TreeGrafter"/>
</dbReference>
<dbReference type="GO" id="GO:0005829">
    <property type="term" value="C:cytosol"/>
    <property type="evidence" value="ECO:0007669"/>
    <property type="project" value="TreeGrafter"/>
</dbReference>
<reference evidence="3" key="1">
    <citation type="submission" date="2018-05" db="EMBL/GenBank/DDBJ databases">
        <authorList>
            <person name="Lanie J.A."/>
            <person name="Ng W.-L."/>
            <person name="Kazmierczak K.M."/>
            <person name="Andrzejewski T.M."/>
            <person name="Davidsen T.M."/>
            <person name="Wayne K.J."/>
            <person name="Tettelin H."/>
            <person name="Glass J.I."/>
            <person name="Rusch D."/>
            <person name="Podicherti R."/>
            <person name="Tsui H.-C.T."/>
            <person name="Winkler M.E."/>
        </authorList>
    </citation>
    <scope>NUCLEOTIDE SEQUENCE</scope>
</reference>
<evidence type="ECO:0000256" key="1">
    <source>
        <dbReference type="ARBA" id="ARBA00022676"/>
    </source>
</evidence>
<dbReference type="AlphaFoldDB" id="A0A381W3L2"/>
<keyword evidence="2" id="KW-0808">Transferase</keyword>
<name>A0A381W3L2_9ZZZZ</name>
<dbReference type="InterPro" id="IPR051199">
    <property type="entry name" value="LPS_LOS_Heptosyltrfase"/>
</dbReference>
<dbReference type="EMBL" id="UINC01010611">
    <property type="protein sequence ID" value="SVA47135.1"/>
    <property type="molecule type" value="Genomic_DNA"/>
</dbReference>
<dbReference type="InterPro" id="IPR002201">
    <property type="entry name" value="Glyco_trans_9"/>
</dbReference>
<evidence type="ECO:0000256" key="2">
    <source>
        <dbReference type="ARBA" id="ARBA00022679"/>
    </source>
</evidence>
<gene>
    <name evidence="3" type="ORF">METZ01_LOCUS99989</name>
</gene>
<accession>A0A381W3L2</accession>
<proteinExistence type="predicted"/>
<dbReference type="Pfam" id="PF01075">
    <property type="entry name" value="Glyco_transf_9"/>
    <property type="match status" value="1"/>
</dbReference>
<dbReference type="SUPFAM" id="SSF53756">
    <property type="entry name" value="UDP-Glycosyltransferase/glycogen phosphorylase"/>
    <property type="match status" value="1"/>
</dbReference>
<dbReference type="PANTHER" id="PTHR30160">
    <property type="entry name" value="TETRAACYLDISACCHARIDE 4'-KINASE-RELATED"/>
    <property type="match status" value="1"/>
</dbReference>
<organism evidence="3">
    <name type="scientific">marine metagenome</name>
    <dbReference type="NCBI Taxonomy" id="408172"/>
    <lineage>
        <taxon>unclassified sequences</taxon>
        <taxon>metagenomes</taxon>
        <taxon>ecological metagenomes</taxon>
    </lineage>
</organism>
<sequence>MLDEVEIKSILVSEYHCIGDVFLIIPALKALKSTFPDSKLVLLCCESAKDLVTDLNIADEVISVFVPWTNWEWSPVKWLRVRSLARSFRKRNIDLAIDFKGDLRNSWFLWHVGSKIRLGYTATGGSYFFTYPKSFPFEEHQTQRALSLIYSIGCKQAGSKEKNLIYNDSGSIVCHAGAADPRRAWLIEKWTELIKSISMYENISVVKTPETEDLIQQLKKQEFSFYVFEGNLVTFKNWLKNQKLLIGTDSMPGHLASYLGLPVVSVFGLQNPKLTKPIGKWTEIVTPNTSCKHKRDHWRLCEKCISSISVHQVESAVNNLLLQVKRQG</sequence>